<feature type="region of interest" description="Disordered" evidence="1">
    <location>
        <begin position="83"/>
        <end position="134"/>
    </location>
</feature>
<sequence length="134" mass="15424">MNILPIYWGEMQEFYPKTITPSVPLMGELQELYTFLSGQRPGHTMDLCDCEGKKAVESKLRELENWNFRLYLDEGREMQRGQQLKILSMPLPKSTSSSPIQNSSPRPAKKSRSIEIGDKKRSKKPRKLLNPDSP</sequence>
<dbReference type="OrthoDB" id="65904at2759"/>
<name>A0A1V9ZYA5_9STRA</name>
<feature type="compositionally biased region" description="Low complexity" evidence="1">
    <location>
        <begin position="92"/>
        <end position="106"/>
    </location>
</feature>
<protein>
    <submittedName>
        <fullName evidence="2">Uncharacterized protein</fullName>
    </submittedName>
</protein>
<evidence type="ECO:0000313" key="3">
    <source>
        <dbReference type="Proteomes" id="UP000243217"/>
    </source>
</evidence>
<evidence type="ECO:0000313" key="2">
    <source>
        <dbReference type="EMBL" id="OQS02984.1"/>
    </source>
</evidence>
<accession>A0A1V9ZYA5</accession>
<evidence type="ECO:0000256" key="1">
    <source>
        <dbReference type="SAM" id="MobiDB-lite"/>
    </source>
</evidence>
<dbReference type="Proteomes" id="UP000243217">
    <property type="component" value="Unassembled WGS sequence"/>
</dbReference>
<keyword evidence="3" id="KW-1185">Reference proteome</keyword>
<dbReference type="EMBL" id="JNBS01001049">
    <property type="protein sequence ID" value="OQS02984.1"/>
    <property type="molecule type" value="Genomic_DNA"/>
</dbReference>
<gene>
    <name evidence="2" type="ORF">THRCLA_21275</name>
</gene>
<organism evidence="2 3">
    <name type="scientific">Thraustotheca clavata</name>
    <dbReference type="NCBI Taxonomy" id="74557"/>
    <lineage>
        <taxon>Eukaryota</taxon>
        <taxon>Sar</taxon>
        <taxon>Stramenopiles</taxon>
        <taxon>Oomycota</taxon>
        <taxon>Saprolegniomycetes</taxon>
        <taxon>Saprolegniales</taxon>
        <taxon>Achlyaceae</taxon>
        <taxon>Thraustotheca</taxon>
    </lineage>
</organism>
<dbReference type="AlphaFoldDB" id="A0A1V9ZYA5"/>
<proteinExistence type="predicted"/>
<reference evidence="2 3" key="1">
    <citation type="journal article" date="2014" name="Genome Biol. Evol.">
        <title>The secreted proteins of Achlya hypogyna and Thraustotheca clavata identify the ancestral oomycete secretome and reveal gene acquisitions by horizontal gene transfer.</title>
        <authorList>
            <person name="Misner I."/>
            <person name="Blouin N."/>
            <person name="Leonard G."/>
            <person name="Richards T.A."/>
            <person name="Lane C.E."/>
        </authorList>
    </citation>
    <scope>NUCLEOTIDE SEQUENCE [LARGE SCALE GENOMIC DNA]</scope>
    <source>
        <strain evidence="2 3">ATCC 34112</strain>
    </source>
</reference>
<comment type="caution">
    <text evidence="2">The sequence shown here is derived from an EMBL/GenBank/DDBJ whole genome shotgun (WGS) entry which is preliminary data.</text>
</comment>